<protein>
    <submittedName>
        <fullName evidence="1">Uncharacterized protein</fullName>
    </submittedName>
</protein>
<dbReference type="RefSeq" id="XP_044546152.1">
    <property type="nucleotide sequence ID" value="XM_044698070.1"/>
</dbReference>
<dbReference type="EMBL" id="PYSW02000031">
    <property type="protein sequence ID" value="KAG2378890.1"/>
    <property type="molecule type" value="Genomic_DNA"/>
</dbReference>
<dbReference type="Proteomes" id="UP000816034">
    <property type="component" value="Unassembled WGS sequence"/>
</dbReference>
<gene>
    <name evidence="1" type="ORF">C9374_008038</name>
</gene>
<accession>A0AA88GLC6</accession>
<keyword evidence="2" id="KW-1185">Reference proteome</keyword>
<name>A0AA88GLC6_NAELO</name>
<sequence>MHKCSRCGSEVKTIRYDTNAKHWLFMCVNENCTFPFDLDNFEDYLCEDDDTLYQQNSTTFDVPNGDQVICIDDTSPMNKRNEIIDLISSPTSPAQNQSDNITDLFKEYF</sequence>
<proteinExistence type="predicted"/>
<organism evidence="1 2">
    <name type="scientific">Naegleria lovaniensis</name>
    <name type="common">Amoeba</name>
    <dbReference type="NCBI Taxonomy" id="51637"/>
    <lineage>
        <taxon>Eukaryota</taxon>
        <taxon>Discoba</taxon>
        <taxon>Heterolobosea</taxon>
        <taxon>Tetramitia</taxon>
        <taxon>Eutetramitia</taxon>
        <taxon>Vahlkampfiidae</taxon>
        <taxon>Naegleria</taxon>
    </lineage>
</organism>
<dbReference type="GeneID" id="68100492"/>
<reference evidence="1 2" key="1">
    <citation type="journal article" date="2018" name="BMC Genomics">
        <title>The genome of Naegleria lovaniensis, the basis for a comparative approach to unravel pathogenicity factors of the human pathogenic amoeba N. fowleri.</title>
        <authorList>
            <person name="Liechti N."/>
            <person name="Schurch N."/>
            <person name="Bruggmann R."/>
            <person name="Wittwer M."/>
        </authorList>
    </citation>
    <scope>NUCLEOTIDE SEQUENCE [LARGE SCALE GENOMIC DNA]</scope>
    <source>
        <strain evidence="1 2">ATCC 30569</strain>
    </source>
</reference>
<comment type="caution">
    <text evidence="1">The sequence shown here is derived from an EMBL/GenBank/DDBJ whole genome shotgun (WGS) entry which is preliminary data.</text>
</comment>
<dbReference type="AlphaFoldDB" id="A0AA88GLC6"/>
<evidence type="ECO:0000313" key="2">
    <source>
        <dbReference type="Proteomes" id="UP000816034"/>
    </source>
</evidence>
<evidence type="ECO:0000313" key="1">
    <source>
        <dbReference type="EMBL" id="KAG2378890.1"/>
    </source>
</evidence>